<organism evidence="1 2">
    <name type="scientific">Paenibacillus enshidis</name>
    <dbReference type="NCBI Taxonomy" id="1458439"/>
    <lineage>
        <taxon>Bacteria</taxon>
        <taxon>Bacillati</taxon>
        <taxon>Bacillota</taxon>
        <taxon>Bacilli</taxon>
        <taxon>Bacillales</taxon>
        <taxon>Paenibacillaceae</taxon>
        <taxon>Paenibacillus</taxon>
    </lineage>
</organism>
<dbReference type="PROSITE" id="PS01228">
    <property type="entry name" value="COF_1"/>
    <property type="match status" value="1"/>
</dbReference>
<dbReference type="InterPro" id="IPR036412">
    <property type="entry name" value="HAD-like_sf"/>
</dbReference>
<accession>A0ABV5AS34</accession>
<dbReference type="Gene3D" id="3.30.1240.10">
    <property type="match status" value="1"/>
</dbReference>
<comment type="caution">
    <text evidence="1">The sequence shown here is derived from an EMBL/GenBank/DDBJ whole genome shotgun (WGS) entry which is preliminary data.</text>
</comment>
<dbReference type="SUPFAM" id="SSF56784">
    <property type="entry name" value="HAD-like"/>
    <property type="match status" value="1"/>
</dbReference>
<dbReference type="PANTHER" id="PTHR10000">
    <property type="entry name" value="PHOSPHOSERINE PHOSPHATASE"/>
    <property type="match status" value="1"/>
</dbReference>
<name>A0ABV5AS34_9BACL</name>
<dbReference type="InterPro" id="IPR023214">
    <property type="entry name" value="HAD_sf"/>
</dbReference>
<dbReference type="Gene3D" id="3.40.50.1000">
    <property type="entry name" value="HAD superfamily/HAD-like"/>
    <property type="match status" value="1"/>
</dbReference>
<keyword evidence="1" id="KW-0378">Hydrolase</keyword>
<dbReference type="Pfam" id="PF08282">
    <property type="entry name" value="Hydrolase_3"/>
    <property type="match status" value="1"/>
</dbReference>
<dbReference type="GO" id="GO:0016787">
    <property type="term" value="F:hydrolase activity"/>
    <property type="evidence" value="ECO:0007669"/>
    <property type="project" value="UniProtKB-KW"/>
</dbReference>
<dbReference type="EMBL" id="JBHHMI010000006">
    <property type="protein sequence ID" value="MFB5266983.1"/>
    <property type="molecule type" value="Genomic_DNA"/>
</dbReference>
<dbReference type="CDD" id="cd07516">
    <property type="entry name" value="HAD_Pase"/>
    <property type="match status" value="1"/>
</dbReference>
<dbReference type="SFLD" id="SFLDG01140">
    <property type="entry name" value="C2.B:_Phosphomannomutase_and_P"/>
    <property type="match status" value="1"/>
</dbReference>
<dbReference type="PROSITE" id="PS01229">
    <property type="entry name" value="COF_2"/>
    <property type="match status" value="1"/>
</dbReference>
<dbReference type="NCBIfam" id="TIGR01484">
    <property type="entry name" value="HAD-SF-IIB"/>
    <property type="match status" value="1"/>
</dbReference>
<keyword evidence="2" id="KW-1185">Reference proteome</keyword>
<dbReference type="Proteomes" id="UP001580346">
    <property type="component" value="Unassembled WGS sequence"/>
</dbReference>
<sequence>MKLIAVDLDGTLLNADSRISEVNASAVRKAQESGLTVAIATGRAVYDVQEKLRESGLNAPVISANGAVVHDDQKHLLTSCPMDRSQAFSVLAWLEENEFYYEIMTDQAIYSPQKGHQILTIEMDRVLSANPDVTLKELIYATEKQYSQAGIVRIASYEHIPQEAEIYNILAFSLEEHKLEKGRSRFRNDSSLTMVVSSDHNFEVEDTRASKGNALSYLANHLGIPLEETVAIGDSYNDISMLTSAGKGIAMGNAHDEIKALCDEVTLTNIENGVAHAIERLLKEASPSPSNP</sequence>
<evidence type="ECO:0000313" key="2">
    <source>
        <dbReference type="Proteomes" id="UP001580346"/>
    </source>
</evidence>
<dbReference type="SFLD" id="SFLDS00003">
    <property type="entry name" value="Haloacid_Dehalogenase"/>
    <property type="match status" value="1"/>
</dbReference>
<dbReference type="SFLD" id="SFLDG01144">
    <property type="entry name" value="C2.B.4:_PGP_Like"/>
    <property type="match status" value="1"/>
</dbReference>
<protein>
    <submittedName>
        <fullName evidence="1">Cof-type HAD-IIB family hydrolase</fullName>
        <ecNumber evidence="1">3.1.3.-</ecNumber>
    </submittedName>
</protein>
<gene>
    <name evidence="1" type="ORF">ACE41H_09310</name>
</gene>
<dbReference type="InterPro" id="IPR006379">
    <property type="entry name" value="HAD-SF_hydro_IIB"/>
</dbReference>
<dbReference type="NCBIfam" id="TIGR00099">
    <property type="entry name" value="Cof-subfamily"/>
    <property type="match status" value="1"/>
</dbReference>
<proteinExistence type="predicted"/>
<dbReference type="InterPro" id="IPR000150">
    <property type="entry name" value="Cof"/>
</dbReference>
<reference evidence="1 2" key="1">
    <citation type="submission" date="2024-09" db="EMBL/GenBank/DDBJ databases">
        <title>Paenibacillus zeirhizospherea sp. nov., isolated from surface of the maize (Zea mays) roots in a horticulture field, Hungary.</title>
        <authorList>
            <person name="Marton D."/>
            <person name="Farkas M."/>
            <person name="Bedics A."/>
            <person name="Toth E."/>
            <person name="Tancsics A."/>
            <person name="Boka K."/>
            <person name="Maroti G."/>
            <person name="Kriszt B."/>
            <person name="Cserhati M."/>
        </authorList>
    </citation>
    <scope>NUCLEOTIDE SEQUENCE [LARGE SCALE GENOMIC DNA]</scope>
    <source>
        <strain evidence="1 2">KCTC 33519</strain>
    </source>
</reference>
<dbReference type="RefSeq" id="WP_375354948.1">
    <property type="nucleotide sequence ID" value="NZ_JBHHMI010000006.1"/>
</dbReference>
<dbReference type="PANTHER" id="PTHR10000:SF55">
    <property type="entry name" value="5-AMINO-6-(5-PHOSPHO-D-RIBITYLAMINO)URACIL PHOSPHATASE YCSE"/>
    <property type="match status" value="1"/>
</dbReference>
<dbReference type="EC" id="3.1.3.-" evidence="1"/>
<evidence type="ECO:0000313" key="1">
    <source>
        <dbReference type="EMBL" id="MFB5266983.1"/>
    </source>
</evidence>